<dbReference type="PANTHER" id="PTHR46031">
    <property type="match status" value="1"/>
</dbReference>
<dbReference type="EMBL" id="KV863741">
    <property type="protein sequence ID" value="ONK55143.1"/>
    <property type="molecule type" value="Genomic_DNA"/>
</dbReference>
<feature type="compositionally biased region" description="Basic and acidic residues" evidence="5">
    <location>
        <begin position="320"/>
        <end position="334"/>
    </location>
</feature>
<dbReference type="Proteomes" id="UP000243459">
    <property type="component" value="Unassembled WGS sequence"/>
</dbReference>
<dbReference type="Gene3D" id="3.30.160.20">
    <property type="match status" value="2"/>
</dbReference>
<dbReference type="SUPFAM" id="SSF54768">
    <property type="entry name" value="dsRNA-binding domain-like"/>
    <property type="match status" value="2"/>
</dbReference>
<protein>
    <recommendedName>
        <fullName evidence="6">DRBM domain-containing protein</fullName>
    </recommendedName>
</protein>
<evidence type="ECO:0000259" key="6">
    <source>
        <dbReference type="PROSITE" id="PS50137"/>
    </source>
</evidence>
<evidence type="ECO:0000256" key="5">
    <source>
        <dbReference type="SAM" id="MobiDB-lite"/>
    </source>
</evidence>
<evidence type="ECO:0000313" key="8">
    <source>
        <dbReference type="Proteomes" id="UP000243459"/>
    </source>
</evidence>
<organism evidence="7 8">
    <name type="scientific">Asparagus officinalis</name>
    <name type="common">Garden asparagus</name>
    <dbReference type="NCBI Taxonomy" id="4686"/>
    <lineage>
        <taxon>Eukaryota</taxon>
        <taxon>Viridiplantae</taxon>
        <taxon>Streptophyta</taxon>
        <taxon>Embryophyta</taxon>
        <taxon>Tracheophyta</taxon>
        <taxon>Spermatophyta</taxon>
        <taxon>Magnoliopsida</taxon>
        <taxon>Liliopsida</taxon>
        <taxon>Asparagales</taxon>
        <taxon>Asparagaceae</taxon>
        <taxon>Asparagoideae</taxon>
        <taxon>Asparagus</taxon>
    </lineage>
</organism>
<evidence type="ECO:0000256" key="1">
    <source>
        <dbReference type="ARBA" id="ARBA00022737"/>
    </source>
</evidence>
<feature type="region of interest" description="Disordered" evidence="5">
    <location>
        <begin position="315"/>
        <end position="351"/>
    </location>
</feature>
<evidence type="ECO:0000256" key="4">
    <source>
        <dbReference type="PROSITE-ProRule" id="PRU00266"/>
    </source>
</evidence>
<gene>
    <name evidence="7" type="ORF">A4U43_UnF7180</name>
</gene>
<dbReference type="PANTHER" id="PTHR46031:SF37">
    <property type="entry name" value="DRBM DOMAIN-CONTAINING PROTEIN"/>
    <property type="match status" value="1"/>
</dbReference>
<keyword evidence="2 4" id="KW-0694">RNA-binding</keyword>
<keyword evidence="1" id="KW-0677">Repeat</keyword>
<dbReference type="GO" id="GO:0003723">
    <property type="term" value="F:RNA binding"/>
    <property type="evidence" value="ECO:0007669"/>
    <property type="project" value="UniProtKB-UniRule"/>
</dbReference>
<dbReference type="OrthoDB" id="620161at2759"/>
<feature type="domain" description="DRBM" evidence="6">
    <location>
        <begin position="17"/>
        <end position="86"/>
    </location>
</feature>
<dbReference type="CDD" id="cd00048">
    <property type="entry name" value="DSRM_SF"/>
    <property type="match status" value="1"/>
</dbReference>
<evidence type="ECO:0000313" key="7">
    <source>
        <dbReference type="EMBL" id="ONK55143.1"/>
    </source>
</evidence>
<dbReference type="PROSITE" id="PS50137">
    <property type="entry name" value="DS_RBD"/>
    <property type="match status" value="2"/>
</dbReference>
<sequence>MEMNAPAKDQGFKEQFMNKNRLQEFAQKSRLPLPVYRTENEGYQHTPLFRSSVTVDGITFTSPNTFLQRKAAEQDAAKLALESLSRKIDISSILEDATFAKSMLHEYAMKMSLEKPTYQTSQATGSIHPMFISSTIFNGQTYTGDPGRNKKEAEQMAARAAIKSILANSDSQSPMLEVIRSKKKLCAAFFKSNSSDLRSERIVPPISHCQINPSYVVSEKEPLMNSNSKLPEIMCSGDEQIAKANAAETFSPEAKKYEEEHTCELIIGLAERGGSHKLPAETVPLAATTSSKFSSSDGEQFGSYIRPENSSGVILASGMKRTETTEIEGNEPKRTRALIPPGNAEHSPEDA</sequence>
<evidence type="ECO:0000256" key="2">
    <source>
        <dbReference type="ARBA" id="ARBA00022884"/>
    </source>
</evidence>
<proteinExistence type="predicted"/>
<keyword evidence="8" id="KW-1185">Reference proteome</keyword>
<name>A0A1R3L697_ASPOF</name>
<comment type="function">
    <text evidence="3">Binds double-stranded RNA.</text>
</comment>
<dbReference type="AlphaFoldDB" id="A0A1R3L697"/>
<dbReference type="InterPro" id="IPR014720">
    <property type="entry name" value="dsRBD_dom"/>
</dbReference>
<dbReference type="SMART" id="SM00358">
    <property type="entry name" value="DSRM"/>
    <property type="match status" value="2"/>
</dbReference>
<feature type="domain" description="DRBM" evidence="6">
    <location>
        <begin position="99"/>
        <end position="167"/>
    </location>
</feature>
<accession>A0A1R3L697</accession>
<dbReference type="Pfam" id="PF00035">
    <property type="entry name" value="dsrm"/>
    <property type="match status" value="2"/>
</dbReference>
<reference evidence="8" key="1">
    <citation type="journal article" date="2017" name="Nat. Commun.">
        <title>The asparagus genome sheds light on the origin and evolution of a young Y chromosome.</title>
        <authorList>
            <person name="Harkess A."/>
            <person name="Zhou J."/>
            <person name="Xu C."/>
            <person name="Bowers J.E."/>
            <person name="Van der Hulst R."/>
            <person name="Ayyampalayam S."/>
            <person name="Mercati F."/>
            <person name="Riccardi P."/>
            <person name="McKain M.R."/>
            <person name="Kakrana A."/>
            <person name="Tang H."/>
            <person name="Ray J."/>
            <person name="Groenendijk J."/>
            <person name="Arikit S."/>
            <person name="Mathioni S.M."/>
            <person name="Nakano M."/>
            <person name="Shan H."/>
            <person name="Telgmann-Rauber A."/>
            <person name="Kanno A."/>
            <person name="Yue Z."/>
            <person name="Chen H."/>
            <person name="Li W."/>
            <person name="Chen Y."/>
            <person name="Xu X."/>
            <person name="Zhang Y."/>
            <person name="Luo S."/>
            <person name="Chen H."/>
            <person name="Gao J."/>
            <person name="Mao Z."/>
            <person name="Pires J.C."/>
            <person name="Luo M."/>
            <person name="Kudrna D."/>
            <person name="Wing R.A."/>
            <person name="Meyers B.C."/>
            <person name="Yi K."/>
            <person name="Kong H."/>
            <person name="Lavrijsen P."/>
            <person name="Sunseri F."/>
            <person name="Falavigna A."/>
            <person name="Ye Y."/>
            <person name="Leebens-Mack J.H."/>
            <person name="Chen G."/>
        </authorList>
    </citation>
    <scope>NUCLEOTIDE SEQUENCE [LARGE SCALE GENOMIC DNA]</scope>
    <source>
        <strain evidence="8">cv. DH0086</strain>
    </source>
</reference>
<evidence type="ECO:0000256" key="3">
    <source>
        <dbReference type="ARBA" id="ARBA00037597"/>
    </source>
</evidence>
<dbReference type="Gramene" id="ONK55143">
    <property type="protein sequence ID" value="ONK55143"/>
    <property type="gene ID" value="A4U43_UnF7180"/>
</dbReference>
<dbReference type="OMA" id="SEKEPLM"/>